<dbReference type="PANTHER" id="PTHR32097">
    <property type="entry name" value="CAMP-BINDING PROTEIN 1-RELATED"/>
    <property type="match status" value="1"/>
</dbReference>
<dbReference type="InterPro" id="IPR003325">
    <property type="entry name" value="TerD"/>
</dbReference>
<dbReference type="EMBL" id="VZAD01000013">
    <property type="protein sequence ID" value="MQP10633.1"/>
    <property type="molecule type" value="Genomic_DNA"/>
</dbReference>
<evidence type="ECO:0000313" key="4">
    <source>
        <dbReference type="Proteomes" id="UP000384372"/>
    </source>
</evidence>
<dbReference type="CDD" id="cd06974">
    <property type="entry name" value="TerD_like"/>
    <property type="match status" value="1"/>
</dbReference>
<evidence type="ECO:0000256" key="1">
    <source>
        <dbReference type="ARBA" id="ARBA00022686"/>
    </source>
</evidence>
<proteinExistence type="predicted"/>
<evidence type="ECO:0000259" key="2">
    <source>
        <dbReference type="Pfam" id="PF02342"/>
    </source>
</evidence>
<accession>A0A6A7W834</accession>
<dbReference type="AlphaFoldDB" id="A0A6A7W834"/>
<keyword evidence="1" id="KW-0778">Tellurium resistance</keyword>
<dbReference type="InterPro" id="IPR051324">
    <property type="entry name" value="Stress/Tellurium_Resist"/>
</dbReference>
<feature type="domain" description="TerD" evidence="2">
    <location>
        <begin position="1"/>
        <end position="219"/>
    </location>
</feature>
<sequence length="235" mass="26485">MAIKLEKGQRINLEKETGAKLTNFCVGCNWGMIETGRTLEIVDKEGFLGFGRQTHIEREKISVDLDLSCIMVNAAGDIVDHIYSPEYRVDFLAQYGMPPGKVDSRDYALHHSGDDREGDADGDDGLDNEIIKVDLSKISSDVHQIFFFLNNCGTEDFSQIPYAAIRMYEGTPDKVHHVFAQYDVAATPQYRGKLALIMGKLYRRGNDWKFAAIGDAYEDANLCLTIRRILTNYSK</sequence>
<comment type="caution">
    <text evidence="3">The sequence shown here is derived from an EMBL/GenBank/DDBJ whole genome shotgun (WGS) entry which is preliminary data.</text>
</comment>
<dbReference type="Proteomes" id="UP000384372">
    <property type="component" value="Unassembled WGS sequence"/>
</dbReference>
<dbReference type="Pfam" id="PF02342">
    <property type="entry name" value="TerD"/>
    <property type="match status" value="1"/>
</dbReference>
<keyword evidence="4" id="KW-1185">Reference proteome</keyword>
<gene>
    <name evidence="3" type="ORF">F7D20_01340</name>
</gene>
<dbReference type="PANTHER" id="PTHR32097:SF17">
    <property type="entry name" value="CAMP-BINDING PROTEIN 1-RELATED"/>
    <property type="match status" value="1"/>
</dbReference>
<protein>
    <submittedName>
        <fullName evidence="3">TerD family protein</fullName>
    </submittedName>
</protein>
<dbReference type="GO" id="GO:0046690">
    <property type="term" value="P:response to tellurium ion"/>
    <property type="evidence" value="ECO:0007669"/>
    <property type="project" value="UniProtKB-KW"/>
</dbReference>
<evidence type="ECO:0000313" key="3">
    <source>
        <dbReference type="EMBL" id="MQP10633.1"/>
    </source>
</evidence>
<dbReference type="Gene3D" id="2.60.60.30">
    <property type="entry name" value="sav2460 like domains"/>
    <property type="match status" value="1"/>
</dbReference>
<reference evidence="3 4" key="1">
    <citation type="submission" date="2019-09" db="EMBL/GenBank/DDBJ databases">
        <title>Distinct polysaccharide growth profiles of human intestinal Prevotella copri isolates.</title>
        <authorList>
            <person name="Fehlner-Peach H."/>
            <person name="Magnabosco C."/>
            <person name="Raghavan V."/>
            <person name="Scher J.U."/>
            <person name="Tett A."/>
            <person name="Cox L.M."/>
            <person name="Gottsegen C."/>
            <person name="Watters A."/>
            <person name="Wiltshire- Gordon J.D."/>
            <person name="Segata N."/>
            <person name="Bonneau R."/>
            <person name="Littman D.R."/>
        </authorList>
    </citation>
    <scope>NUCLEOTIDE SEQUENCE [LARGE SCALE GENOMIC DNA]</scope>
    <source>
        <strain evidence="4">iAQ1173</strain>
    </source>
</reference>
<organism evidence="3 4">
    <name type="scientific">Segatella copri</name>
    <dbReference type="NCBI Taxonomy" id="165179"/>
    <lineage>
        <taxon>Bacteria</taxon>
        <taxon>Pseudomonadati</taxon>
        <taxon>Bacteroidota</taxon>
        <taxon>Bacteroidia</taxon>
        <taxon>Bacteroidales</taxon>
        <taxon>Prevotellaceae</taxon>
        <taxon>Segatella</taxon>
    </lineage>
</organism>
<dbReference type="OrthoDB" id="978360at2"/>
<dbReference type="RefSeq" id="WP_158462460.1">
    <property type="nucleotide sequence ID" value="NZ_VZAD01000013.1"/>
</dbReference>
<name>A0A6A7W834_9BACT</name>